<dbReference type="InParanoid" id="K0IIS1"/>
<protein>
    <submittedName>
        <fullName evidence="2">Uncharacterized protein</fullName>
    </submittedName>
</protein>
<keyword evidence="3" id="KW-1185">Reference proteome</keyword>
<proteinExistence type="predicted"/>
<gene>
    <name evidence="2" type="ordered locus">Ngar_c29320</name>
</gene>
<reference evidence="2 3" key="1">
    <citation type="journal article" date="2012" name="Environ. Microbiol.">
        <title>The genome of the ammonia-oxidizing Candidatus Nitrososphaera gargensis: insights into metabolic versatility and environmental adaptations.</title>
        <authorList>
            <person name="Spang A."/>
            <person name="Poehlein A."/>
            <person name="Offre P."/>
            <person name="Zumbragel S."/>
            <person name="Haider S."/>
            <person name="Rychlik N."/>
            <person name="Nowka B."/>
            <person name="Schmeisser C."/>
            <person name="Lebedeva E.V."/>
            <person name="Rattei T."/>
            <person name="Bohm C."/>
            <person name="Schmid M."/>
            <person name="Galushko A."/>
            <person name="Hatzenpichler R."/>
            <person name="Weinmaier T."/>
            <person name="Daniel R."/>
            <person name="Schleper C."/>
            <person name="Spieck E."/>
            <person name="Streit W."/>
            <person name="Wagner M."/>
        </authorList>
    </citation>
    <scope>NUCLEOTIDE SEQUENCE [LARGE SCALE GENOMIC DNA]</scope>
    <source>
        <strain evidence="3">Ga9.2</strain>
    </source>
</reference>
<dbReference type="KEGG" id="nga:Ngar_c29320"/>
<evidence type="ECO:0000313" key="2">
    <source>
        <dbReference type="EMBL" id="AFU59850.1"/>
    </source>
</evidence>
<dbReference type="EMBL" id="CP002408">
    <property type="protein sequence ID" value="AFU59850.1"/>
    <property type="molecule type" value="Genomic_DNA"/>
</dbReference>
<dbReference type="AlphaFoldDB" id="K0IIS1"/>
<dbReference type="GeneID" id="13794951"/>
<feature type="region of interest" description="Disordered" evidence="1">
    <location>
        <begin position="81"/>
        <end position="116"/>
    </location>
</feature>
<dbReference type="BioCyc" id="CNIT1237085:G1324-2932-MONOMER"/>
<dbReference type="Proteomes" id="UP000008037">
    <property type="component" value="Chromosome"/>
</dbReference>
<sequence length="223" mass="24441">MSSPIATQILSFENFGALENHLRSLKNRYNDLIKKYEETLGFILRDTKPTSAKSQKVQEKWALEMQRAMAATTTAAAAAAKSAKGTPLAKKEESKPKLLFGNGKDKEKDKERLGDDSGEWIPLDPMSLFIGKKNRGLAEIYFDTINILRENVSKINTALSVCSALKAKAATAGSTSLVVSFVNDIPTKVMLKPLRDDGSKKYTMAFSFAVPSMPPAAKSHIIQ</sequence>
<feature type="compositionally biased region" description="Basic and acidic residues" evidence="1">
    <location>
        <begin position="103"/>
        <end position="115"/>
    </location>
</feature>
<organism evidence="2 3">
    <name type="scientific">Nitrososphaera gargensis (strain Ga9.2)</name>
    <dbReference type="NCBI Taxonomy" id="1237085"/>
    <lineage>
        <taxon>Archaea</taxon>
        <taxon>Nitrososphaerota</taxon>
        <taxon>Nitrososphaeria</taxon>
        <taxon>Nitrososphaerales</taxon>
        <taxon>Nitrososphaeraceae</taxon>
        <taxon>Nitrososphaera</taxon>
    </lineage>
</organism>
<dbReference type="HOGENOM" id="CLU_1237951_0_0_2"/>
<evidence type="ECO:0000313" key="3">
    <source>
        <dbReference type="Proteomes" id="UP000008037"/>
    </source>
</evidence>
<dbReference type="RefSeq" id="WP_015020384.1">
    <property type="nucleotide sequence ID" value="NC_018719.1"/>
</dbReference>
<name>K0IIS1_NITGG</name>
<accession>K0IIS1</accession>
<evidence type="ECO:0000256" key="1">
    <source>
        <dbReference type="SAM" id="MobiDB-lite"/>
    </source>
</evidence>
<dbReference type="STRING" id="1237085.Ngar_c29320"/>